<dbReference type="CDD" id="cd01283">
    <property type="entry name" value="cytidine_deaminase"/>
    <property type="match status" value="1"/>
</dbReference>
<dbReference type="GO" id="GO:0008270">
    <property type="term" value="F:zinc ion binding"/>
    <property type="evidence" value="ECO:0007669"/>
    <property type="project" value="UniProtKB-UniRule"/>
</dbReference>
<dbReference type="SUPFAM" id="SSF53927">
    <property type="entry name" value="Cytidine deaminase-like"/>
    <property type="match status" value="1"/>
</dbReference>
<dbReference type="InterPro" id="IPR016193">
    <property type="entry name" value="Cytidine_deaminase-like"/>
</dbReference>
<keyword evidence="4 13" id="KW-0690">Ribosome biogenesis</keyword>
<dbReference type="OrthoDB" id="9807740at2"/>
<feature type="binding site" evidence="13">
    <location>
        <position position="135"/>
    </location>
    <ligand>
        <name>Zn(2+)</name>
        <dbReference type="ChEBI" id="CHEBI:29105"/>
        <note>catalytic</note>
    </ligand>
</feature>
<dbReference type="InterPro" id="IPR002125">
    <property type="entry name" value="CMP_dCMP_dom"/>
</dbReference>
<dbReference type="GO" id="GO:0006364">
    <property type="term" value="P:rRNA processing"/>
    <property type="evidence" value="ECO:0007669"/>
    <property type="project" value="UniProtKB-UniRule"/>
</dbReference>
<evidence type="ECO:0000256" key="6">
    <source>
        <dbReference type="ARBA" id="ARBA00022722"/>
    </source>
</evidence>
<evidence type="ECO:0000256" key="8">
    <source>
        <dbReference type="ARBA" id="ARBA00022759"/>
    </source>
</evidence>
<evidence type="ECO:0000256" key="2">
    <source>
        <dbReference type="ARBA" id="ARBA00006576"/>
    </source>
</evidence>
<comment type="function">
    <text evidence="1">This enzyme scavenges exogenous and endogenous cytidine and 2'-deoxycytidine for UMP synthesis.</text>
</comment>
<reference evidence="19" key="1">
    <citation type="submission" date="2016-10" db="EMBL/GenBank/DDBJ databases">
        <authorList>
            <person name="Varghese N."/>
            <person name="Submissions S."/>
        </authorList>
    </citation>
    <scope>NUCLEOTIDE SEQUENCE [LARGE SCALE GENOMIC DNA]</scope>
    <source>
        <strain evidence="19">M83</strain>
    </source>
</reference>
<dbReference type="Gene3D" id="3.40.390.30">
    <property type="entry name" value="Metalloproteases ('zincins'), catalytic domain"/>
    <property type="match status" value="1"/>
</dbReference>
<organism evidence="18 19">
    <name type="scientific">Lachnospira pectinoschiza</name>
    <dbReference type="NCBI Taxonomy" id="28052"/>
    <lineage>
        <taxon>Bacteria</taxon>
        <taxon>Bacillati</taxon>
        <taxon>Bacillota</taxon>
        <taxon>Clostridia</taxon>
        <taxon>Lachnospirales</taxon>
        <taxon>Lachnospiraceae</taxon>
        <taxon>Lachnospira</taxon>
    </lineage>
</organism>
<evidence type="ECO:0000313" key="19">
    <source>
        <dbReference type="Proteomes" id="UP000187651"/>
    </source>
</evidence>
<keyword evidence="7 13" id="KW-0479">Metal-binding</keyword>
<dbReference type="GO" id="GO:0042802">
    <property type="term" value="F:identical protein binding"/>
    <property type="evidence" value="ECO:0007669"/>
    <property type="project" value="UniProtKB-ARBA"/>
</dbReference>
<dbReference type="PANTHER" id="PTHR11644">
    <property type="entry name" value="CYTIDINE DEAMINASE"/>
    <property type="match status" value="1"/>
</dbReference>
<feature type="domain" description="CMP/dCMP-type deaminase" evidence="17">
    <location>
        <begin position="181"/>
        <end position="305"/>
    </location>
</feature>
<protein>
    <recommendedName>
        <fullName evidence="13">Endoribonuclease YbeY</fullName>
        <ecNumber evidence="13">3.1.-.-</ecNumber>
    </recommendedName>
</protein>
<dbReference type="AlphaFoldDB" id="A0A1G9VDI2"/>
<comment type="subcellular location">
    <subcellularLocation>
        <location evidence="13">Cytoplasm</location>
    </subcellularLocation>
</comment>
<dbReference type="GO" id="GO:0005829">
    <property type="term" value="C:cytosol"/>
    <property type="evidence" value="ECO:0007669"/>
    <property type="project" value="TreeGrafter"/>
</dbReference>
<evidence type="ECO:0000259" key="17">
    <source>
        <dbReference type="PROSITE" id="PS51747"/>
    </source>
</evidence>
<feature type="binding site" evidence="16">
    <location>
        <position position="233"/>
    </location>
    <ligand>
        <name>Zn(2+)</name>
        <dbReference type="ChEBI" id="CHEBI:29105"/>
        <note>catalytic</note>
    </ligand>
</feature>
<evidence type="ECO:0000256" key="14">
    <source>
        <dbReference type="PIRSR" id="PIRSR606262-1"/>
    </source>
</evidence>
<keyword evidence="9 13" id="KW-0378">Hydrolase</keyword>
<feature type="active site" description="Proton donor" evidence="14">
    <location>
        <position position="235"/>
    </location>
</feature>
<comment type="function">
    <text evidence="13">Single strand-specific metallo-endoribonuclease involved in late-stage 70S ribosome quality control and in maturation of the 3' terminus of the 16S rRNA.</text>
</comment>
<feature type="binding site" evidence="13">
    <location>
        <position position="139"/>
    </location>
    <ligand>
        <name>Zn(2+)</name>
        <dbReference type="ChEBI" id="CHEBI:29105"/>
        <note>catalytic</note>
    </ligand>
</feature>
<dbReference type="Gene3D" id="3.40.140.10">
    <property type="entry name" value="Cytidine Deaminase, domain 2"/>
    <property type="match status" value="1"/>
</dbReference>
<dbReference type="Pfam" id="PF00383">
    <property type="entry name" value="dCMP_cyt_deam_1"/>
    <property type="match status" value="1"/>
</dbReference>
<dbReference type="HAMAP" id="MF_00009">
    <property type="entry name" value="Endoribonucl_YbeY"/>
    <property type="match status" value="1"/>
</dbReference>
<dbReference type="InterPro" id="IPR006262">
    <property type="entry name" value="Cyt_deam_tetra"/>
</dbReference>
<evidence type="ECO:0000256" key="13">
    <source>
        <dbReference type="HAMAP-Rule" id="MF_00009"/>
    </source>
</evidence>
<evidence type="ECO:0000256" key="3">
    <source>
        <dbReference type="ARBA" id="ARBA00010875"/>
    </source>
</evidence>
<dbReference type="InterPro" id="IPR016192">
    <property type="entry name" value="APOBEC/CMP_deaminase_Zn-bd"/>
</dbReference>
<dbReference type="PROSITE" id="PS00903">
    <property type="entry name" value="CYT_DCMP_DEAMINASES_1"/>
    <property type="match status" value="1"/>
</dbReference>
<dbReference type="NCBIfam" id="TIGR01354">
    <property type="entry name" value="cyt_deam_tetra"/>
    <property type="match status" value="1"/>
</dbReference>
<sequence length="305" mass="34731">MGIYIEYNTDKKFDFNYEDVIRSVIIEAIDYVKCPYKAELNVTITDNEEIHEINKQYRDVDSATDVLSFPGLNYVEPGDFKSLRKFLEENHEDYFNPETDELMLGDIVVSIEKVYEQAHKYGHSPLRELAFLVAHSMMHLFGYDHMTEPEAKEMEGKQEDVLARLDITRDKDIKMITKATKEDEALIKEAKKAMKFSYSPYSKFPVGAALLTEDGKIFTGANIENASYGATNCAERTAIFKAVSTGEKKFVKIAVVSKKGAAYPCGICRQVMSEFMNENAICLVEVDKEIKRYSLGDLLAFSFKL</sequence>
<keyword evidence="6 13" id="KW-0540">Nuclease</keyword>
<dbReference type="InterPro" id="IPR023091">
    <property type="entry name" value="MetalPrtase_cat_dom_sf_prd"/>
</dbReference>
<keyword evidence="5 13" id="KW-0698">rRNA processing</keyword>
<dbReference type="EMBL" id="FNHZ01000002">
    <property type="protein sequence ID" value="SDM70156.1"/>
    <property type="molecule type" value="Genomic_DNA"/>
</dbReference>
<dbReference type="PANTHER" id="PTHR11644:SF2">
    <property type="entry name" value="CYTIDINE DEAMINASE"/>
    <property type="match status" value="1"/>
</dbReference>
<comment type="similarity">
    <text evidence="2">Belongs to the cytidine and deoxycytidylate deaminase family.</text>
</comment>
<evidence type="ECO:0000256" key="15">
    <source>
        <dbReference type="PIRSR" id="PIRSR606262-2"/>
    </source>
</evidence>
<keyword evidence="19" id="KW-1185">Reference proteome</keyword>
<comment type="catalytic activity">
    <reaction evidence="12">
        <text>cytidine + H2O + H(+) = uridine + NH4(+)</text>
        <dbReference type="Rhea" id="RHEA:16069"/>
        <dbReference type="ChEBI" id="CHEBI:15377"/>
        <dbReference type="ChEBI" id="CHEBI:15378"/>
        <dbReference type="ChEBI" id="CHEBI:16704"/>
        <dbReference type="ChEBI" id="CHEBI:17562"/>
        <dbReference type="ChEBI" id="CHEBI:28938"/>
        <dbReference type="EC" id="3.5.4.5"/>
    </reaction>
</comment>
<evidence type="ECO:0000256" key="12">
    <source>
        <dbReference type="ARBA" id="ARBA00049558"/>
    </source>
</evidence>
<comment type="catalytic activity">
    <reaction evidence="11">
        <text>2'-deoxycytidine + H2O + H(+) = 2'-deoxyuridine + NH4(+)</text>
        <dbReference type="Rhea" id="RHEA:13433"/>
        <dbReference type="ChEBI" id="CHEBI:15377"/>
        <dbReference type="ChEBI" id="CHEBI:15378"/>
        <dbReference type="ChEBI" id="CHEBI:15698"/>
        <dbReference type="ChEBI" id="CHEBI:16450"/>
        <dbReference type="ChEBI" id="CHEBI:28938"/>
        <dbReference type="EC" id="3.5.4.5"/>
    </reaction>
</comment>
<accession>A0A1G9VDI2</accession>
<feature type="binding site" evidence="16">
    <location>
        <position position="265"/>
    </location>
    <ligand>
        <name>Zn(2+)</name>
        <dbReference type="ChEBI" id="CHEBI:29105"/>
        <note>catalytic</note>
    </ligand>
</feature>
<name>A0A1G9VDI2_9FIRM</name>
<evidence type="ECO:0000256" key="5">
    <source>
        <dbReference type="ARBA" id="ARBA00022552"/>
    </source>
</evidence>
<dbReference type="GO" id="GO:0004222">
    <property type="term" value="F:metalloendopeptidase activity"/>
    <property type="evidence" value="ECO:0007669"/>
    <property type="project" value="InterPro"/>
</dbReference>
<evidence type="ECO:0000256" key="7">
    <source>
        <dbReference type="ARBA" id="ARBA00022723"/>
    </source>
</evidence>
<dbReference type="SUPFAM" id="SSF55486">
    <property type="entry name" value="Metalloproteases ('zincins'), catalytic domain"/>
    <property type="match status" value="1"/>
</dbReference>
<comment type="cofactor">
    <cofactor evidence="13">
        <name>Zn(2+)</name>
        <dbReference type="ChEBI" id="CHEBI:29105"/>
    </cofactor>
    <text evidence="13">Binds 1 zinc ion.</text>
</comment>
<dbReference type="Proteomes" id="UP000187651">
    <property type="component" value="Unassembled WGS sequence"/>
</dbReference>
<dbReference type="PROSITE" id="PS51747">
    <property type="entry name" value="CYT_DCMP_DEAMINASES_2"/>
    <property type="match status" value="1"/>
</dbReference>
<dbReference type="GO" id="GO:0004521">
    <property type="term" value="F:RNA endonuclease activity"/>
    <property type="evidence" value="ECO:0007669"/>
    <property type="project" value="UniProtKB-UniRule"/>
</dbReference>
<dbReference type="GO" id="GO:0055086">
    <property type="term" value="P:nucleobase-containing small molecule metabolic process"/>
    <property type="evidence" value="ECO:0007669"/>
    <property type="project" value="UniProtKB-ARBA"/>
</dbReference>
<dbReference type="Pfam" id="PF02130">
    <property type="entry name" value="YbeY"/>
    <property type="match status" value="1"/>
</dbReference>
<evidence type="ECO:0000256" key="9">
    <source>
        <dbReference type="ARBA" id="ARBA00022801"/>
    </source>
</evidence>
<keyword evidence="13" id="KW-0963">Cytoplasm</keyword>
<keyword evidence="8 13" id="KW-0255">Endonuclease</keyword>
<evidence type="ECO:0000256" key="1">
    <source>
        <dbReference type="ARBA" id="ARBA00003949"/>
    </source>
</evidence>
<evidence type="ECO:0000256" key="10">
    <source>
        <dbReference type="ARBA" id="ARBA00022833"/>
    </source>
</evidence>
<dbReference type="GO" id="GO:0004126">
    <property type="term" value="F:cytidine deaminase activity"/>
    <property type="evidence" value="ECO:0007669"/>
    <property type="project" value="UniProtKB-EC"/>
</dbReference>
<evidence type="ECO:0000256" key="11">
    <source>
        <dbReference type="ARBA" id="ARBA00049252"/>
    </source>
</evidence>
<dbReference type="EC" id="3.1.-.-" evidence="13"/>
<evidence type="ECO:0000256" key="16">
    <source>
        <dbReference type="PIRSR" id="PIRSR606262-3"/>
    </source>
</evidence>
<dbReference type="InterPro" id="IPR050202">
    <property type="entry name" value="Cyt/Deoxycyt_deaminase"/>
</dbReference>
<dbReference type="NCBIfam" id="TIGR00043">
    <property type="entry name" value="rRNA maturation RNase YbeY"/>
    <property type="match status" value="1"/>
</dbReference>
<feature type="binding site" evidence="15">
    <location>
        <begin position="222"/>
        <end position="228"/>
    </location>
    <ligand>
        <name>substrate</name>
    </ligand>
</feature>
<feature type="binding site" evidence="16">
    <location>
        <position position="268"/>
    </location>
    <ligand>
        <name>Zn(2+)</name>
        <dbReference type="ChEBI" id="CHEBI:29105"/>
        <note>catalytic</note>
    </ligand>
</feature>
<dbReference type="InterPro" id="IPR002036">
    <property type="entry name" value="YbeY"/>
</dbReference>
<comment type="similarity">
    <text evidence="3 13">Belongs to the endoribonuclease YbeY family.</text>
</comment>
<gene>
    <name evidence="13" type="primary">ybeY</name>
    <name evidence="18" type="ORF">SAMN05216544_0917</name>
</gene>
<dbReference type="FunFam" id="3.40.140.10:FF:000008">
    <property type="entry name" value="Cytidine deaminase"/>
    <property type="match status" value="1"/>
</dbReference>
<evidence type="ECO:0000256" key="4">
    <source>
        <dbReference type="ARBA" id="ARBA00022517"/>
    </source>
</evidence>
<proteinExistence type="inferred from homology"/>
<feature type="binding site" evidence="13">
    <location>
        <position position="145"/>
    </location>
    <ligand>
        <name>Zn(2+)</name>
        <dbReference type="ChEBI" id="CHEBI:29105"/>
        <note>catalytic</note>
    </ligand>
</feature>
<dbReference type="NCBIfam" id="NF004064">
    <property type="entry name" value="PRK05578.1"/>
    <property type="match status" value="1"/>
</dbReference>
<keyword evidence="10 13" id="KW-0862">Zinc</keyword>
<evidence type="ECO:0000313" key="18">
    <source>
        <dbReference type="EMBL" id="SDM70156.1"/>
    </source>
</evidence>
<dbReference type="GO" id="GO:0072527">
    <property type="term" value="P:pyrimidine-containing compound metabolic process"/>
    <property type="evidence" value="ECO:0007669"/>
    <property type="project" value="UniProtKB-ARBA"/>
</dbReference>